<dbReference type="AlphaFoldDB" id="A0A6G9XRY7"/>
<name>A0A6G9XRY7_NOCBR</name>
<reference evidence="1 2" key="1">
    <citation type="journal article" date="2019" name="ACS Chem. Biol.">
        <title>Identification and Mobilization of a Cryptic Antibiotic Biosynthesis Gene Locus from a Human-Pathogenic Nocardia Isolate.</title>
        <authorList>
            <person name="Herisse M."/>
            <person name="Ishida K."/>
            <person name="Porter J.L."/>
            <person name="Howden B."/>
            <person name="Hertweck C."/>
            <person name="Stinear T.P."/>
            <person name="Pidot S.J."/>
        </authorList>
    </citation>
    <scope>NUCLEOTIDE SEQUENCE [LARGE SCALE GENOMIC DNA]</scope>
    <source>
        <strain evidence="1 2">AUSMDU00024985</strain>
    </source>
</reference>
<evidence type="ECO:0000313" key="1">
    <source>
        <dbReference type="EMBL" id="QIS03721.1"/>
    </source>
</evidence>
<proteinExistence type="predicted"/>
<protein>
    <submittedName>
        <fullName evidence="1">Uncharacterized protein</fullName>
    </submittedName>
</protein>
<accession>A0A6G9XRY7</accession>
<gene>
    <name evidence="1" type="ORF">F5X71_16580</name>
</gene>
<organism evidence="1 2">
    <name type="scientific">Nocardia brasiliensis</name>
    <dbReference type="NCBI Taxonomy" id="37326"/>
    <lineage>
        <taxon>Bacteria</taxon>
        <taxon>Bacillati</taxon>
        <taxon>Actinomycetota</taxon>
        <taxon>Actinomycetes</taxon>
        <taxon>Mycobacteriales</taxon>
        <taxon>Nocardiaceae</taxon>
        <taxon>Nocardia</taxon>
    </lineage>
</organism>
<dbReference type="Proteomes" id="UP000501705">
    <property type="component" value="Chromosome"/>
</dbReference>
<sequence>MDDSIDRNLDTIRRRLAELEAATEQALGEEDSAELILPAAPTAGSYAEMTETNDGLRRTHDWSTVDLDAALTAAQRTEFERWQARQRIAWDRDDLVAVGVAGLIGGLAVWFDATIDRGVAKGLGALGRTPRMRAWERAGKRLPIDYTGPGFGGRAHRVRSAGHDLARPFEALSQIRNGEFRGVRWDHGERETVTVSGRFRSVESNAQALVLWVKHLAADFVTPMSLPVPGSSLLYQLDNRELRKFAHAVYLGPSAGNGLNLRSGVLTPSLSVLATEVIVRTHVHAKAYLACGSADLDARRRSLRRELLLSSHALVGAASLSKTVARFVTLDDKRRWLAVRHVNVPVLLRIGCLAVENVHGVRGRSAAPDWAELEQLLAERG</sequence>
<evidence type="ECO:0000313" key="2">
    <source>
        <dbReference type="Proteomes" id="UP000501705"/>
    </source>
</evidence>
<dbReference type="EMBL" id="CP046171">
    <property type="protein sequence ID" value="QIS03721.1"/>
    <property type="molecule type" value="Genomic_DNA"/>
</dbReference>
<dbReference type="RefSeq" id="WP_167462785.1">
    <property type="nucleotide sequence ID" value="NZ_CP046171.1"/>
</dbReference>